<dbReference type="RefSeq" id="WP_265265861.1">
    <property type="nucleotide sequence ID" value="NZ_JAIHOM010000100.1"/>
</dbReference>
<dbReference type="GO" id="GO:0016301">
    <property type="term" value="F:kinase activity"/>
    <property type="evidence" value="ECO:0007669"/>
    <property type="project" value="UniProtKB-KW"/>
</dbReference>
<dbReference type="Gene3D" id="1.10.287.130">
    <property type="match status" value="1"/>
</dbReference>
<dbReference type="InterPro" id="IPR003018">
    <property type="entry name" value="GAF"/>
</dbReference>
<sequence>MSVNNRLFCRLDGLTSNTREQQRLERLSQLGLLTSDLVPVFDEATQTVARFLATPISTLNLLVEDQLWLKSTVGLSHVGLMSDLANSRRLPLIESFCQYIIDTQQPLVIENVAQDALFSRSILFQHYGIHAYVGVPLITQERECIGTLTVMDLHPRSFSPQEIEFLNLTARWCISEYERSQLLPLSPPQARDSLTEPTQGSAGWTSPNYSSDVLVIEEGKKPEAPSLALNTVDTLKVKLLATLTEELRNPLTSIMGMARVLEQGVYGSLTPKQREYIEIIYRSGQNLLALVEEILGLEVLDQKNRQLQLSAVDIEMICQQAISNLQSFIELQQQQIHLTVEPGNRIWLLDKEKVKQGIYYLIFSLLSAAQPGSQIDVHVSRHTGKTLSSPHLQIALWTSNPWLNPEHLEEQNTEGCTASQELTSASLLTHHSVPLLKGTITPEDQPQEIDLASREGLGLLLCCSLIELHGGSITVQGTPELGYRYLLKLPQLEQKTPN</sequence>
<reference evidence="6 7" key="1">
    <citation type="submission" date="2021-08" db="EMBL/GenBank/DDBJ databases">
        <title>Draft genome sequence of Spirulina subsalsa with high tolerance to salinity and hype-accumulation of phycocyanin.</title>
        <authorList>
            <person name="Pei H."/>
            <person name="Jiang L."/>
        </authorList>
    </citation>
    <scope>NUCLEOTIDE SEQUENCE [LARGE SCALE GENOMIC DNA]</scope>
    <source>
        <strain evidence="6 7">FACHB-351</strain>
    </source>
</reference>
<dbReference type="Pfam" id="PF00512">
    <property type="entry name" value="HisKA"/>
    <property type="match status" value="1"/>
</dbReference>
<keyword evidence="7" id="KW-1185">Reference proteome</keyword>
<organism evidence="6 7">
    <name type="scientific">Spirulina subsalsa FACHB-351</name>
    <dbReference type="NCBI Taxonomy" id="234711"/>
    <lineage>
        <taxon>Bacteria</taxon>
        <taxon>Bacillati</taxon>
        <taxon>Cyanobacteriota</taxon>
        <taxon>Cyanophyceae</taxon>
        <taxon>Spirulinales</taxon>
        <taxon>Spirulinaceae</taxon>
        <taxon>Spirulina</taxon>
    </lineage>
</organism>
<dbReference type="SUPFAM" id="SSF47384">
    <property type="entry name" value="Homodimeric domain of signal transducing histidine kinase"/>
    <property type="match status" value="1"/>
</dbReference>
<dbReference type="Gene3D" id="3.30.565.10">
    <property type="entry name" value="Histidine kinase-like ATPase, C-terminal domain"/>
    <property type="match status" value="1"/>
</dbReference>
<dbReference type="Proteomes" id="UP001526426">
    <property type="component" value="Unassembled WGS sequence"/>
</dbReference>
<accession>A0ABT3L8Y6</accession>
<comment type="catalytic activity">
    <reaction evidence="1">
        <text>ATP + protein L-histidine = ADP + protein N-phospho-L-histidine.</text>
        <dbReference type="EC" id="2.7.13.3"/>
    </reaction>
</comment>
<evidence type="ECO:0000256" key="1">
    <source>
        <dbReference type="ARBA" id="ARBA00000085"/>
    </source>
</evidence>
<dbReference type="Gene3D" id="3.30.450.40">
    <property type="match status" value="1"/>
</dbReference>
<dbReference type="InterPro" id="IPR036890">
    <property type="entry name" value="HATPase_C_sf"/>
</dbReference>
<gene>
    <name evidence="6" type="ORF">K4A83_17070</name>
</gene>
<keyword evidence="3 6" id="KW-0418">Kinase</keyword>
<dbReference type="InterPro" id="IPR003661">
    <property type="entry name" value="HisK_dim/P_dom"/>
</dbReference>
<dbReference type="InterPro" id="IPR029016">
    <property type="entry name" value="GAF-like_dom_sf"/>
</dbReference>
<dbReference type="PANTHER" id="PTHR43102:SF2">
    <property type="entry name" value="GAF DOMAIN-CONTAINING PROTEIN"/>
    <property type="match status" value="1"/>
</dbReference>
<evidence type="ECO:0000259" key="5">
    <source>
        <dbReference type="PROSITE" id="PS50109"/>
    </source>
</evidence>
<dbReference type="SMART" id="SM00388">
    <property type="entry name" value="HisKA"/>
    <property type="match status" value="1"/>
</dbReference>
<dbReference type="SUPFAM" id="SSF55781">
    <property type="entry name" value="GAF domain-like"/>
    <property type="match status" value="1"/>
</dbReference>
<evidence type="ECO:0000313" key="7">
    <source>
        <dbReference type="Proteomes" id="UP001526426"/>
    </source>
</evidence>
<evidence type="ECO:0000313" key="6">
    <source>
        <dbReference type="EMBL" id="MCW6037972.1"/>
    </source>
</evidence>
<dbReference type="Pfam" id="PF01590">
    <property type="entry name" value="GAF"/>
    <property type="match status" value="1"/>
</dbReference>
<feature type="compositionally biased region" description="Polar residues" evidence="4">
    <location>
        <begin position="195"/>
        <end position="206"/>
    </location>
</feature>
<name>A0ABT3L8Y6_9CYAN</name>
<feature type="region of interest" description="Disordered" evidence="4">
    <location>
        <begin position="186"/>
        <end position="206"/>
    </location>
</feature>
<dbReference type="InterPro" id="IPR036097">
    <property type="entry name" value="HisK_dim/P_sf"/>
</dbReference>
<dbReference type="SUPFAM" id="SSF55874">
    <property type="entry name" value="ATPase domain of HSP90 chaperone/DNA topoisomerase II/histidine kinase"/>
    <property type="match status" value="1"/>
</dbReference>
<dbReference type="SMART" id="SM00065">
    <property type="entry name" value="GAF"/>
    <property type="match status" value="1"/>
</dbReference>
<dbReference type="PROSITE" id="PS50109">
    <property type="entry name" value="HIS_KIN"/>
    <property type="match status" value="1"/>
</dbReference>
<keyword evidence="3 6" id="KW-0808">Transferase</keyword>
<feature type="domain" description="Histidine kinase" evidence="5">
    <location>
        <begin position="242"/>
        <end position="493"/>
    </location>
</feature>
<evidence type="ECO:0000256" key="2">
    <source>
        <dbReference type="ARBA" id="ARBA00012438"/>
    </source>
</evidence>
<dbReference type="InterPro" id="IPR005467">
    <property type="entry name" value="His_kinase_dom"/>
</dbReference>
<dbReference type="EC" id="2.7.13.3" evidence="2"/>
<evidence type="ECO:0000256" key="3">
    <source>
        <dbReference type="ARBA" id="ARBA00022777"/>
    </source>
</evidence>
<dbReference type="EMBL" id="JAIHOM010000100">
    <property type="protein sequence ID" value="MCW6037972.1"/>
    <property type="molecule type" value="Genomic_DNA"/>
</dbReference>
<dbReference type="PANTHER" id="PTHR43102">
    <property type="entry name" value="SLR1143 PROTEIN"/>
    <property type="match status" value="1"/>
</dbReference>
<comment type="caution">
    <text evidence="6">The sequence shown here is derived from an EMBL/GenBank/DDBJ whole genome shotgun (WGS) entry which is preliminary data.</text>
</comment>
<protein>
    <recommendedName>
        <fullName evidence="2">histidine kinase</fullName>
        <ecNumber evidence="2">2.7.13.3</ecNumber>
    </recommendedName>
</protein>
<dbReference type="CDD" id="cd00082">
    <property type="entry name" value="HisKA"/>
    <property type="match status" value="1"/>
</dbReference>
<proteinExistence type="predicted"/>
<evidence type="ECO:0000256" key="4">
    <source>
        <dbReference type="SAM" id="MobiDB-lite"/>
    </source>
</evidence>